<sequence>MSNEIPKPTREMVEAKTMRYGAGLGRELERNAQVTTSGGLGFWRGTIGGGFSPGVGRGYPHDTVKPHWPRALATPPQPRPTIPL</sequence>
<keyword evidence="2" id="KW-1185">Reference proteome</keyword>
<name>A0A9K3H0G2_HELAN</name>
<reference evidence="1" key="2">
    <citation type="submission" date="2020-06" db="EMBL/GenBank/DDBJ databases">
        <title>Helianthus annuus Genome sequencing and assembly Release 2.</title>
        <authorList>
            <person name="Gouzy J."/>
            <person name="Langlade N."/>
            <person name="Munos S."/>
        </authorList>
    </citation>
    <scope>NUCLEOTIDE SEQUENCE</scope>
    <source>
        <tissue evidence="1">Leaves</tissue>
    </source>
</reference>
<protein>
    <submittedName>
        <fullName evidence="1">Uncharacterized protein</fullName>
    </submittedName>
</protein>
<proteinExistence type="predicted"/>
<dbReference type="EMBL" id="MNCJ02000331">
    <property type="protein sequence ID" value="KAF5762535.1"/>
    <property type="molecule type" value="Genomic_DNA"/>
</dbReference>
<comment type="caution">
    <text evidence="1">The sequence shown here is derived from an EMBL/GenBank/DDBJ whole genome shotgun (WGS) entry which is preliminary data.</text>
</comment>
<organism evidence="1 2">
    <name type="scientific">Helianthus annuus</name>
    <name type="common">Common sunflower</name>
    <dbReference type="NCBI Taxonomy" id="4232"/>
    <lineage>
        <taxon>Eukaryota</taxon>
        <taxon>Viridiplantae</taxon>
        <taxon>Streptophyta</taxon>
        <taxon>Embryophyta</taxon>
        <taxon>Tracheophyta</taxon>
        <taxon>Spermatophyta</taxon>
        <taxon>Magnoliopsida</taxon>
        <taxon>eudicotyledons</taxon>
        <taxon>Gunneridae</taxon>
        <taxon>Pentapetalae</taxon>
        <taxon>asterids</taxon>
        <taxon>campanulids</taxon>
        <taxon>Asterales</taxon>
        <taxon>Asteraceae</taxon>
        <taxon>Asteroideae</taxon>
        <taxon>Heliantheae alliance</taxon>
        <taxon>Heliantheae</taxon>
        <taxon>Helianthus</taxon>
    </lineage>
</organism>
<gene>
    <name evidence="1" type="ORF">HanXRQr2_Chr16g0777821</name>
</gene>
<dbReference type="AlphaFoldDB" id="A0A9K3H0G2"/>
<evidence type="ECO:0000313" key="2">
    <source>
        <dbReference type="Proteomes" id="UP000215914"/>
    </source>
</evidence>
<accession>A0A9K3H0G2</accession>
<dbReference type="Proteomes" id="UP000215914">
    <property type="component" value="Unassembled WGS sequence"/>
</dbReference>
<reference evidence="1" key="1">
    <citation type="journal article" date="2017" name="Nature">
        <title>The sunflower genome provides insights into oil metabolism, flowering and Asterid evolution.</title>
        <authorList>
            <person name="Badouin H."/>
            <person name="Gouzy J."/>
            <person name="Grassa C.J."/>
            <person name="Murat F."/>
            <person name="Staton S.E."/>
            <person name="Cottret L."/>
            <person name="Lelandais-Briere C."/>
            <person name="Owens G.L."/>
            <person name="Carrere S."/>
            <person name="Mayjonade B."/>
            <person name="Legrand L."/>
            <person name="Gill N."/>
            <person name="Kane N.C."/>
            <person name="Bowers J.E."/>
            <person name="Hubner S."/>
            <person name="Bellec A."/>
            <person name="Berard A."/>
            <person name="Berges H."/>
            <person name="Blanchet N."/>
            <person name="Boniface M.C."/>
            <person name="Brunel D."/>
            <person name="Catrice O."/>
            <person name="Chaidir N."/>
            <person name="Claudel C."/>
            <person name="Donnadieu C."/>
            <person name="Faraut T."/>
            <person name="Fievet G."/>
            <person name="Helmstetter N."/>
            <person name="King M."/>
            <person name="Knapp S.J."/>
            <person name="Lai Z."/>
            <person name="Le Paslier M.C."/>
            <person name="Lippi Y."/>
            <person name="Lorenzon L."/>
            <person name="Mandel J.R."/>
            <person name="Marage G."/>
            <person name="Marchand G."/>
            <person name="Marquand E."/>
            <person name="Bret-Mestries E."/>
            <person name="Morien E."/>
            <person name="Nambeesan S."/>
            <person name="Nguyen T."/>
            <person name="Pegot-Espagnet P."/>
            <person name="Pouilly N."/>
            <person name="Raftis F."/>
            <person name="Sallet E."/>
            <person name="Schiex T."/>
            <person name="Thomas J."/>
            <person name="Vandecasteele C."/>
            <person name="Vares D."/>
            <person name="Vear F."/>
            <person name="Vautrin S."/>
            <person name="Crespi M."/>
            <person name="Mangin B."/>
            <person name="Burke J.M."/>
            <person name="Salse J."/>
            <person name="Munos S."/>
            <person name="Vincourt P."/>
            <person name="Rieseberg L.H."/>
            <person name="Langlade N.B."/>
        </authorList>
    </citation>
    <scope>NUCLEOTIDE SEQUENCE</scope>
    <source>
        <tissue evidence="1">Leaves</tissue>
    </source>
</reference>
<dbReference type="Gramene" id="mRNA:HanXRQr2_Chr16g0777821">
    <property type="protein sequence ID" value="CDS:HanXRQr2_Chr16g0777821.1"/>
    <property type="gene ID" value="HanXRQr2_Chr16g0777821"/>
</dbReference>
<evidence type="ECO:0000313" key="1">
    <source>
        <dbReference type="EMBL" id="KAF5762535.1"/>
    </source>
</evidence>